<dbReference type="Pfam" id="PF03471">
    <property type="entry name" value="CorC_HlyC"/>
    <property type="match status" value="1"/>
</dbReference>
<dbReference type="InterPro" id="IPR016169">
    <property type="entry name" value="FAD-bd_PCMH_sub2"/>
</dbReference>
<comment type="similarity">
    <text evidence="2">Belongs to the UPF0053 family.</text>
</comment>
<dbReference type="Proteomes" id="UP000595362">
    <property type="component" value="Chromosome"/>
</dbReference>
<feature type="domain" description="CBS" evidence="8">
    <location>
        <begin position="371"/>
        <end position="427"/>
    </location>
</feature>
<evidence type="ECO:0000256" key="4">
    <source>
        <dbReference type="ARBA" id="ARBA00022737"/>
    </source>
</evidence>
<dbReference type="PANTHER" id="PTHR22777:SF30">
    <property type="entry name" value="UPF0053 PROTEIN YEGH"/>
    <property type="match status" value="1"/>
</dbReference>
<keyword evidence="7" id="KW-0472">Membrane</keyword>
<accession>A0A7T5UHN9</accession>
<name>A0A7T5UHN9_9BACT</name>
<evidence type="ECO:0000256" key="6">
    <source>
        <dbReference type="PROSITE-ProRule" id="PRU00703"/>
    </source>
</evidence>
<dbReference type="SMART" id="SM01091">
    <property type="entry name" value="CorC_HlyC"/>
    <property type="match status" value="1"/>
</dbReference>
<evidence type="ECO:0000256" key="7">
    <source>
        <dbReference type="SAM" id="Phobius"/>
    </source>
</evidence>
<protein>
    <submittedName>
        <fullName evidence="9">TerC family protein</fullName>
    </submittedName>
</protein>
<feature type="transmembrane region" description="Helical" evidence="7">
    <location>
        <begin position="75"/>
        <end position="99"/>
    </location>
</feature>
<dbReference type="PROSITE" id="PS51371">
    <property type="entry name" value="CBS"/>
    <property type="match status" value="1"/>
</dbReference>
<comment type="subcellular location">
    <subcellularLocation>
        <location evidence="1">Cell membrane</location>
        <topology evidence="1">Multi-pass membrane protein</topology>
    </subcellularLocation>
</comment>
<dbReference type="Gene3D" id="3.10.580.10">
    <property type="entry name" value="CBS-domain"/>
    <property type="match status" value="1"/>
</dbReference>
<keyword evidence="3" id="KW-1003">Cell membrane</keyword>
<dbReference type="Pfam" id="PF03741">
    <property type="entry name" value="TerC"/>
    <property type="match status" value="1"/>
</dbReference>
<evidence type="ECO:0000256" key="1">
    <source>
        <dbReference type="ARBA" id="ARBA00004651"/>
    </source>
</evidence>
<dbReference type="Pfam" id="PF00571">
    <property type="entry name" value="CBS"/>
    <property type="match status" value="1"/>
</dbReference>
<proteinExistence type="inferred from homology"/>
<evidence type="ECO:0000313" key="9">
    <source>
        <dbReference type="EMBL" id="QQG36625.1"/>
    </source>
</evidence>
<dbReference type="CDD" id="cd04590">
    <property type="entry name" value="CBS_pair_CorC_HlyC_assoc"/>
    <property type="match status" value="1"/>
</dbReference>
<dbReference type="InterPro" id="IPR046342">
    <property type="entry name" value="CBS_dom_sf"/>
</dbReference>
<dbReference type="GO" id="GO:0050660">
    <property type="term" value="F:flavin adenine dinucleotide binding"/>
    <property type="evidence" value="ECO:0007669"/>
    <property type="project" value="InterPro"/>
</dbReference>
<evidence type="ECO:0000256" key="5">
    <source>
        <dbReference type="ARBA" id="ARBA00023122"/>
    </source>
</evidence>
<dbReference type="InterPro" id="IPR036318">
    <property type="entry name" value="FAD-bd_PCMH-like_sf"/>
</dbReference>
<feature type="transmembrane region" description="Helical" evidence="7">
    <location>
        <begin position="125"/>
        <end position="148"/>
    </location>
</feature>
<dbReference type="InterPro" id="IPR005496">
    <property type="entry name" value="Integral_membrane_TerC"/>
</dbReference>
<keyword evidence="7" id="KW-0812">Transmembrane</keyword>
<dbReference type="AlphaFoldDB" id="A0A7T5UHN9"/>
<dbReference type="InterPro" id="IPR044751">
    <property type="entry name" value="Ion_transp-like_CBS"/>
</dbReference>
<evidence type="ECO:0000313" key="10">
    <source>
        <dbReference type="Proteomes" id="UP000595362"/>
    </source>
</evidence>
<evidence type="ECO:0000256" key="2">
    <source>
        <dbReference type="ARBA" id="ARBA00006337"/>
    </source>
</evidence>
<feature type="transmembrane region" description="Helical" evidence="7">
    <location>
        <begin position="12"/>
        <end position="34"/>
    </location>
</feature>
<gene>
    <name evidence="9" type="ORF">HYS17_02290</name>
</gene>
<keyword evidence="7" id="KW-1133">Transmembrane helix</keyword>
<organism evidence="9 10">
    <name type="scientific">Micavibrio aeruginosavorus</name>
    <dbReference type="NCBI Taxonomy" id="349221"/>
    <lineage>
        <taxon>Bacteria</taxon>
        <taxon>Pseudomonadati</taxon>
        <taxon>Bdellovibrionota</taxon>
        <taxon>Bdellovibrionia</taxon>
        <taxon>Bdellovibrionales</taxon>
        <taxon>Pseudobdellovibrionaceae</taxon>
        <taxon>Micavibrio</taxon>
    </lineage>
</organism>
<dbReference type="SMART" id="SM00116">
    <property type="entry name" value="CBS"/>
    <property type="match status" value="1"/>
</dbReference>
<sequence length="517" mass="57581">MEWIYDPAAWAGLTTLVVLEIVLGIDNLIFIAILSDKLPPQQRQKARILGLSLALLMRLCLLTGISHLAQLTTPLFTLMAHAFSARDLIMILGGTFLLFKGTMELHEKLEGAHSGRDGPINYAKFWQVIVQIVILDAVFSLDAVITAIGMTHHLPVMMLAVCIAMVLMIIASNKLMNFVSAHPTVVILCLGFLLMIGFSLIVEGLGFHIPKGYLYAAIAFSIIIESFNQLALRNRRKTYARMDPRARMSQAVLSLLGGTSENPNIQTEIAHLKTNQDDGLIFDEQERLMMQRVMRLSEQTVQAVMTPRKDLMWIDLADDIETLRKDILECPYSYLVVAGNGEIEEPAGIIQKKDLADHLLSQGNLTEIGKLIIQPIILPETVTVLQALDAFRNKRIHMAFIVDEYGTLEGLVTLTDVVEAIAGDLPEDHEGQEFRFEKNADGSVSVDGSITLQELAEILEETNLPEGDYNTVAGVALHVLRRMPQKGDVFQFAGWDVRIEAMDGRRVGRLHFTKHHD</sequence>
<keyword evidence="5 6" id="KW-0129">CBS domain</keyword>
<feature type="transmembrane region" description="Helical" evidence="7">
    <location>
        <begin position="154"/>
        <end position="173"/>
    </location>
</feature>
<keyword evidence="4" id="KW-0677">Repeat</keyword>
<dbReference type="SUPFAM" id="SSF56176">
    <property type="entry name" value="FAD-binding/transporter-associated domain-like"/>
    <property type="match status" value="1"/>
</dbReference>
<dbReference type="SUPFAM" id="SSF54631">
    <property type="entry name" value="CBS-domain pair"/>
    <property type="match status" value="1"/>
</dbReference>
<dbReference type="InterPro" id="IPR000644">
    <property type="entry name" value="CBS_dom"/>
</dbReference>
<dbReference type="InterPro" id="IPR005170">
    <property type="entry name" value="Transptr-assoc_dom"/>
</dbReference>
<dbReference type="GO" id="GO:0005886">
    <property type="term" value="C:plasma membrane"/>
    <property type="evidence" value="ECO:0007669"/>
    <property type="project" value="UniProtKB-SubCell"/>
</dbReference>
<evidence type="ECO:0000256" key="3">
    <source>
        <dbReference type="ARBA" id="ARBA00022475"/>
    </source>
</evidence>
<dbReference type="EMBL" id="CP066681">
    <property type="protein sequence ID" value="QQG36625.1"/>
    <property type="molecule type" value="Genomic_DNA"/>
</dbReference>
<dbReference type="Gene3D" id="3.30.465.10">
    <property type="match status" value="1"/>
</dbReference>
<feature type="transmembrane region" description="Helical" evidence="7">
    <location>
        <begin position="185"/>
        <end position="207"/>
    </location>
</feature>
<feature type="transmembrane region" description="Helical" evidence="7">
    <location>
        <begin position="213"/>
        <end position="232"/>
    </location>
</feature>
<reference evidence="9 10" key="1">
    <citation type="submission" date="2020-07" db="EMBL/GenBank/DDBJ databases">
        <title>Huge and variable diversity of episymbiotic CPR bacteria and DPANN archaea in groundwater ecosystems.</title>
        <authorList>
            <person name="He C.Y."/>
            <person name="Keren R."/>
            <person name="Whittaker M."/>
            <person name="Farag I.F."/>
            <person name="Doudna J."/>
            <person name="Cate J.H.D."/>
            <person name="Banfield J.F."/>
        </authorList>
    </citation>
    <scope>NUCLEOTIDE SEQUENCE [LARGE SCALE GENOMIC DNA]</scope>
    <source>
        <strain evidence="9">NC_groundwater_70_Ag_B-0.1um_54_66</strain>
    </source>
</reference>
<feature type="transmembrane region" description="Helical" evidence="7">
    <location>
        <begin position="46"/>
        <end position="69"/>
    </location>
</feature>
<dbReference type="PANTHER" id="PTHR22777">
    <property type="entry name" value="HEMOLYSIN-RELATED"/>
    <property type="match status" value="1"/>
</dbReference>
<evidence type="ECO:0000259" key="8">
    <source>
        <dbReference type="PROSITE" id="PS51371"/>
    </source>
</evidence>